<dbReference type="Pfam" id="PF00753">
    <property type="entry name" value="Lactamase_B"/>
    <property type="match status" value="1"/>
</dbReference>
<evidence type="ECO:0000259" key="1">
    <source>
        <dbReference type="SMART" id="SM00849"/>
    </source>
</evidence>
<organism evidence="2 3">
    <name type="scientific">Diplocloster agilis</name>
    <dbReference type="NCBI Taxonomy" id="2850323"/>
    <lineage>
        <taxon>Bacteria</taxon>
        <taxon>Bacillati</taxon>
        <taxon>Bacillota</taxon>
        <taxon>Clostridia</taxon>
        <taxon>Lachnospirales</taxon>
        <taxon>Lachnospiraceae</taxon>
        <taxon>Diplocloster</taxon>
    </lineage>
</organism>
<dbReference type="InterPro" id="IPR036866">
    <property type="entry name" value="RibonucZ/Hydroxyglut_hydro"/>
</dbReference>
<dbReference type="AlphaFoldDB" id="A0A949JXG8"/>
<reference evidence="2" key="1">
    <citation type="submission" date="2021-06" db="EMBL/GenBank/DDBJ databases">
        <title>Description of novel taxa of the family Lachnospiraceae.</title>
        <authorList>
            <person name="Chaplin A.V."/>
            <person name="Sokolova S.R."/>
            <person name="Pikina A.P."/>
            <person name="Korzhanova M."/>
            <person name="Belova V."/>
            <person name="Korostin D."/>
            <person name="Efimov B.A."/>
        </authorList>
    </citation>
    <scope>NUCLEOTIDE SEQUENCE</scope>
    <source>
        <strain evidence="2">ASD5720</strain>
    </source>
</reference>
<dbReference type="SUPFAM" id="SSF56281">
    <property type="entry name" value="Metallo-hydrolase/oxidoreductase"/>
    <property type="match status" value="1"/>
</dbReference>
<gene>
    <name evidence="2" type="ORF">KTH89_00655</name>
</gene>
<dbReference type="SMART" id="SM00849">
    <property type="entry name" value="Lactamase_B"/>
    <property type="match status" value="1"/>
</dbReference>
<proteinExistence type="predicted"/>
<protein>
    <submittedName>
        <fullName evidence="2">MBL fold metallo-hydrolase</fullName>
    </submittedName>
</protein>
<evidence type="ECO:0000313" key="2">
    <source>
        <dbReference type="EMBL" id="MBU9735025.1"/>
    </source>
</evidence>
<sequence length="304" mass="35129">MECIFNEEKHRVLTPDNLVIRIKVTDWLYILDDINSERMYLIVGKERALLFDTGYGLFDFRPLIREVTDLPLTVVCSHGHDDHVLGNHLFDTVYIAREDYELCLAGDNPESKDRLIRSRYKKTPYIEEVIDRDAYMNMTIRNCDYRFVGDGDVFDLGGLTLKVYPLPGHTKGSIGLYCKEHRAIFAGDALTYHHVIMYGKSGDAPAAPYLYYAALSRIQKLSIDTIWPAHGDVPAPKELIQDTKEVFNNWAKYADPKKDQEKHGSVFGRTCRYTDPVSQIVMAYHPNRLEEMHEFMKNHDGRME</sequence>
<dbReference type="PANTHER" id="PTHR42951">
    <property type="entry name" value="METALLO-BETA-LACTAMASE DOMAIN-CONTAINING"/>
    <property type="match status" value="1"/>
</dbReference>
<dbReference type="InterPro" id="IPR050855">
    <property type="entry name" value="NDM-1-like"/>
</dbReference>
<accession>A0A949JXG8</accession>
<dbReference type="PANTHER" id="PTHR42951:SF22">
    <property type="entry name" value="METALLO BETA-LACTAMASE SUPERFAMILY LIPOPROTEIN"/>
    <property type="match status" value="1"/>
</dbReference>
<comment type="caution">
    <text evidence="2">The sequence shown here is derived from an EMBL/GenBank/DDBJ whole genome shotgun (WGS) entry which is preliminary data.</text>
</comment>
<dbReference type="InterPro" id="IPR001279">
    <property type="entry name" value="Metallo-B-lactamas"/>
</dbReference>
<keyword evidence="3" id="KW-1185">Reference proteome</keyword>
<dbReference type="RefSeq" id="WP_158343367.1">
    <property type="nucleotide sequence ID" value="NZ_JAHQCW010000001.1"/>
</dbReference>
<name>A0A949JXG8_9FIRM</name>
<dbReference type="Proteomes" id="UP000712157">
    <property type="component" value="Unassembled WGS sequence"/>
</dbReference>
<dbReference type="Gene3D" id="3.60.15.10">
    <property type="entry name" value="Ribonuclease Z/Hydroxyacylglutathione hydrolase-like"/>
    <property type="match status" value="1"/>
</dbReference>
<evidence type="ECO:0000313" key="3">
    <source>
        <dbReference type="Proteomes" id="UP000712157"/>
    </source>
</evidence>
<dbReference type="EMBL" id="JAHQCW010000001">
    <property type="protein sequence ID" value="MBU9735025.1"/>
    <property type="molecule type" value="Genomic_DNA"/>
</dbReference>
<feature type="domain" description="Metallo-beta-lactamase" evidence="1">
    <location>
        <begin position="36"/>
        <end position="230"/>
    </location>
</feature>